<protein>
    <submittedName>
        <fullName evidence="8">Uncharacterized protein</fullName>
    </submittedName>
</protein>
<comment type="similarity">
    <text evidence="2">Belongs to the glycosyltransferase 31 family. Beta3-Gal-T subfamily.</text>
</comment>
<proteinExistence type="inferred from homology"/>
<dbReference type="GO" id="GO:0016020">
    <property type="term" value="C:membrane"/>
    <property type="evidence" value="ECO:0007669"/>
    <property type="project" value="UniProtKB-SubCell"/>
</dbReference>
<dbReference type="Gene3D" id="3.90.550.50">
    <property type="match status" value="1"/>
</dbReference>
<organism evidence="8 9">
    <name type="scientific">Apatococcus lobatus</name>
    <dbReference type="NCBI Taxonomy" id="904363"/>
    <lineage>
        <taxon>Eukaryota</taxon>
        <taxon>Viridiplantae</taxon>
        <taxon>Chlorophyta</taxon>
        <taxon>core chlorophytes</taxon>
        <taxon>Trebouxiophyceae</taxon>
        <taxon>Chlorellales</taxon>
        <taxon>Chlorellaceae</taxon>
        <taxon>Apatococcus</taxon>
    </lineage>
</organism>
<comment type="subcellular location">
    <subcellularLocation>
        <location evidence="1">Membrane</location>
        <topology evidence="1">Single-pass type II membrane protein</topology>
    </subcellularLocation>
</comment>
<evidence type="ECO:0000256" key="6">
    <source>
        <dbReference type="ARBA" id="ARBA00023136"/>
    </source>
</evidence>
<gene>
    <name evidence="8" type="ORF">WJX74_010127</name>
</gene>
<evidence type="ECO:0000256" key="3">
    <source>
        <dbReference type="ARBA" id="ARBA00022692"/>
    </source>
</evidence>
<sequence>MRAAGFFVWACTTCWLVETVRSLPQLNEKARHLTRSDLLVTFGTTSTEDRLDFVKASRGWRKGTRAVIVVDKEVPAAVASDAWKHHEAYLVHPDRDPAKGHFSQFSGDAHAAIAPLLAHQQLESGSGHPAEEYKWILLGDDDTLWFMGGVLKLLQTFDHNLPYAVTDEMFWHTWGDPAAERFHEDGPPRCLPCHFNASAYKTDPAALFTPPVGCPCTPDVICSADKRGILNEACDYPGVMDNPRAGPLYSVDGGAGVLLSVGLMRALDLEAMQHCITTSHGSASDHIFTYCLWQQGYAITLPNSAAMPTGAAQEHLFSPRDNTNGQTHNTENKRGDIMTKLLWSAEGSPHCNASCETSLLSMVSLHVRSRGLRNLHAASLLIKSLSELYHTFLAGMGPQLQDQPT</sequence>
<keyword evidence="5" id="KW-1133">Transmembrane helix</keyword>
<evidence type="ECO:0000256" key="1">
    <source>
        <dbReference type="ARBA" id="ARBA00004606"/>
    </source>
</evidence>
<keyword evidence="4" id="KW-0735">Signal-anchor</keyword>
<feature type="chain" id="PRO_5043844830" evidence="7">
    <location>
        <begin position="23"/>
        <end position="405"/>
    </location>
</feature>
<keyword evidence="9" id="KW-1185">Reference proteome</keyword>
<name>A0AAW1RW88_9CHLO</name>
<keyword evidence="6" id="KW-0472">Membrane</keyword>
<dbReference type="PANTHER" id="PTHR23033">
    <property type="entry name" value="BETA1,3-GALACTOSYLTRANSFERASE"/>
    <property type="match status" value="1"/>
</dbReference>
<dbReference type="EMBL" id="JALJOS010000006">
    <property type="protein sequence ID" value="KAK9838036.1"/>
    <property type="molecule type" value="Genomic_DNA"/>
</dbReference>
<dbReference type="AlphaFoldDB" id="A0AAW1RW88"/>
<dbReference type="InterPro" id="IPR026050">
    <property type="entry name" value="C1GALT1/C1GALT1_chp1"/>
</dbReference>
<comment type="caution">
    <text evidence="8">The sequence shown here is derived from an EMBL/GenBank/DDBJ whole genome shotgun (WGS) entry which is preliminary data.</text>
</comment>
<evidence type="ECO:0000256" key="4">
    <source>
        <dbReference type="ARBA" id="ARBA00022968"/>
    </source>
</evidence>
<evidence type="ECO:0000313" key="8">
    <source>
        <dbReference type="EMBL" id="KAK9838036.1"/>
    </source>
</evidence>
<evidence type="ECO:0000256" key="2">
    <source>
        <dbReference type="ARBA" id="ARBA00006462"/>
    </source>
</evidence>
<evidence type="ECO:0000256" key="5">
    <source>
        <dbReference type="ARBA" id="ARBA00022989"/>
    </source>
</evidence>
<keyword evidence="7" id="KW-0732">Signal</keyword>
<feature type="signal peptide" evidence="7">
    <location>
        <begin position="1"/>
        <end position="22"/>
    </location>
</feature>
<dbReference type="PANTHER" id="PTHR23033:SF50">
    <property type="entry name" value="HEXOSYLTRANSFERASE"/>
    <property type="match status" value="1"/>
</dbReference>
<evidence type="ECO:0000256" key="7">
    <source>
        <dbReference type="SAM" id="SignalP"/>
    </source>
</evidence>
<evidence type="ECO:0000313" key="9">
    <source>
        <dbReference type="Proteomes" id="UP001438707"/>
    </source>
</evidence>
<accession>A0AAW1RW88</accession>
<reference evidence="8 9" key="1">
    <citation type="journal article" date="2024" name="Nat. Commun.">
        <title>Phylogenomics reveals the evolutionary origins of lichenization in chlorophyte algae.</title>
        <authorList>
            <person name="Puginier C."/>
            <person name="Libourel C."/>
            <person name="Otte J."/>
            <person name="Skaloud P."/>
            <person name="Haon M."/>
            <person name="Grisel S."/>
            <person name="Petersen M."/>
            <person name="Berrin J.G."/>
            <person name="Delaux P.M."/>
            <person name="Dal Grande F."/>
            <person name="Keller J."/>
        </authorList>
    </citation>
    <scope>NUCLEOTIDE SEQUENCE [LARGE SCALE GENOMIC DNA]</scope>
    <source>
        <strain evidence="8 9">SAG 2145</strain>
    </source>
</reference>
<dbReference type="Proteomes" id="UP001438707">
    <property type="component" value="Unassembled WGS sequence"/>
</dbReference>
<keyword evidence="3" id="KW-0812">Transmembrane</keyword>